<comment type="caution">
    <text evidence="2">The sequence shown here is derived from an EMBL/GenBank/DDBJ whole genome shotgun (WGS) entry which is preliminary data.</text>
</comment>
<evidence type="ECO:0000259" key="1">
    <source>
        <dbReference type="Pfam" id="PF13672"/>
    </source>
</evidence>
<dbReference type="InterPro" id="IPR036457">
    <property type="entry name" value="PPM-type-like_dom_sf"/>
</dbReference>
<gene>
    <name evidence="2" type="ORF">G3446_10535</name>
</gene>
<dbReference type="RefSeq" id="WP_164452794.1">
    <property type="nucleotide sequence ID" value="NZ_JAAIJQ010000026.1"/>
</dbReference>
<dbReference type="EMBL" id="JAAIJQ010000026">
    <property type="protein sequence ID" value="NEV62321.1"/>
    <property type="molecule type" value="Genomic_DNA"/>
</dbReference>
<protein>
    <submittedName>
        <fullName evidence="2">Protein phosphatase 2C domain-containing protein</fullName>
    </submittedName>
</protein>
<dbReference type="SUPFAM" id="SSF81606">
    <property type="entry name" value="PP2C-like"/>
    <property type="match status" value="1"/>
</dbReference>
<dbReference type="AlphaFoldDB" id="A0A6M0JZ47"/>
<sequence>MGVRLRAASVRGPAHTETGVPNQDAVLIRQGRWGWLAAVSDGMGSRPRADIGARTLCKAALDSVRELHFDCTDRAWVETLECNWLERLGVLRIAAKDAVATCLLAWGLPDSRFRLAQLGDGLILGHPAPARGLLSRDGGSFGNLTRGLGLSWRLEDWRFDSGQLLAPGDALVLMTDGIADDLGSTDGLVSMLARELRNRGARSARAALTRDLTDWPTAHHSDDKTVAIIYRV</sequence>
<organism evidence="2 3">
    <name type="scientific">Thiorhodococcus minor</name>
    <dbReference type="NCBI Taxonomy" id="57489"/>
    <lineage>
        <taxon>Bacteria</taxon>
        <taxon>Pseudomonadati</taxon>
        <taxon>Pseudomonadota</taxon>
        <taxon>Gammaproteobacteria</taxon>
        <taxon>Chromatiales</taxon>
        <taxon>Chromatiaceae</taxon>
        <taxon>Thiorhodococcus</taxon>
    </lineage>
</organism>
<accession>A0A6M0JZ47</accession>
<proteinExistence type="predicted"/>
<name>A0A6M0JZ47_9GAMM</name>
<dbReference type="Proteomes" id="UP000483379">
    <property type="component" value="Unassembled WGS sequence"/>
</dbReference>
<keyword evidence="3" id="KW-1185">Reference proteome</keyword>
<dbReference type="Gene3D" id="3.60.40.10">
    <property type="entry name" value="PPM-type phosphatase domain"/>
    <property type="match status" value="1"/>
</dbReference>
<dbReference type="InterPro" id="IPR001932">
    <property type="entry name" value="PPM-type_phosphatase-like_dom"/>
</dbReference>
<dbReference type="Pfam" id="PF13672">
    <property type="entry name" value="PP2C_2"/>
    <property type="match status" value="1"/>
</dbReference>
<reference evidence="2 3" key="1">
    <citation type="submission" date="2020-02" db="EMBL/GenBank/DDBJ databases">
        <title>Genome sequences of Thiorhodococcus mannitoliphagus and Thiorhodococcus minor, purple sulfur photosynthetic bacteria in the gammaproteobacterial family, Chromatiaceae.</title>
        <authorList>
            <person name="Aviles F.A."/>
            <person name="Meyer T.E."/>
            <person name="Kyndt J.A."/>
        </authorList>
    </citation>
    <scope>NUCLEOTIDE SEQUENCE [LARGE SCALE GENOMIC DNA]</scope>
    <source>
        <strain evidence="2 3">DSM 11518</strain>
    </source>
</reference>
<evidence type="ECO:0000313" key="2">
    <source>
        <dbReference type="EMBL" id="NEV62321.1"/>
    </source>
</evidence>
<evidence type="ECO:0000313" key="3">
    <source>
        <dbReference type="Proteomes" id="UP000483379"/>
    </source>
</evidence>
<feature type="domain" description="PPM-type phosphatase" evidence="1">
    <location>
        <begin position="11"/>
        <end position="210"/>
    </location>
</feature>